<keyword evidence="4 7" id="KW-0689">Ribosomal protein</keyword>
<dbReference type="HAMAP" id="MF_01315">
    <property type="entry name" value="Ribosomal_uS13"/>
    <property type="match status" value="1"/>
</dbReference>
<comment type="function">
    <text evidence="7">Located at the top of the head of the 30S subunit, it contacts several helices of the 16S rRNA. In the 70S ribosome it contacts the 23S rRNA (bridge B1a) and protein L5 of the 50S subunit (bridge B1b), connecting the 2 subunits; these bridges are implicated in subunit movement. Contacts the tRNAs in the A and P-sites.</text>
</comment>
<dbReference type="InterPro" id="IPR019980">
    <property type="entry name" value="Ribosomal_uS13_bac-type"/>
</dbReference>
<dbReference type="Pfam" id="PF00416">
    <property type="entry name" value="Ribosomal_S13"/>
    <property type="match status" value="1"/>
</dbReference>
<dbReference type="Gene3D" id="1.10.8.50">
    <property type="match status" value="1"/>
</dbReference>
<reference evidence="8 9" key="1">
    <citation type="journal article" date="2016" name="Nat. Commun.">
        <title>Thousands of microbial genomes shed light on interconnected biogeochemical processes in an aquifer system.</title>
        <authorList>
            <person name="Anantharaman K."/>
            <person name="Brown C.T."/>
            <person name="Hug L.A."/>
            <person name="Sharon I."/>
            <person name="Castelle C.J."/>
            <person name="Probst A.J."/>
            <person name="Thomas B.C."/>
            <person name="Singh A."/>
            <person name="Wilkins M.J."/>
            <person name="Karaoz U."/>
            <person name="Brodie E.L."/>
            <person name="Williams K.H."/>
            <person name="Hubbard S.S."/>
            <person name="Banfield J.F."/>
        </authorList>
    </citation>
    <scope>NUCLEOTIDE SEQUENCE [LARGE SCALE GENOMIC DNA]</scope>
</reference>
<name>A0A1F4XEF9_9BACT</name>
<dbReference type="PANTHER" id="PTHR10871:SF1">
    <property type="entry name" value="SMALL RIBOSOMAL SUBUNIT PROTEIN US13M"/>
    <property type="match status" value="1"/>
</dbReference>
<evidence type="ECO:0000256" key="1">
    <source>
        <dbReference type="ARBA" id="ARBA00008080"/>
    </source>
</evidence>
<keyword evidence="5 7" id="KW-0687">Ribonucleoprotein</keyword>
<protein>
    <recommendedName>
        <fullName evidence="6 7">Small ribosomal subunit protein uS13</fullName>
    </recommendedName>
</protein>
<evidence type="ECO:0000256" key="6">
    <source>
        <dbReference type="ARBA" id="ARBA00035166"/>
    </source>
</evidence>
<dbReference type="Proteomes" id="UP000176185">
    <property type="component" value="Unassembled WGS sequence"/>
</dbReference>
<evidence type="ECO:0000313" key="8">
    <source>
        <dbReference type="EMBL" id="OGC80059.1"/>
    </source>
</evidence>
<dbReference type="PANTHER" id="PTHR10871">
    <property type="entry name" value="30S RIBOSOMAL PROTEIN S13/40S RIBOSOMAL PROTEIN S18"/>
    <property type="match status" value="1"/>
</dbReference>
<dbReference type="PROSITE" id="PS50159">
    <property type="entry name" value="RIBOSOMAL_S13_2"/>
    <property type="match status" value="1"/>
</dbReference>
<dbReference type="GO" id="GO:0015935">
    <property type="term" value="C:small ribosomal subunit"/>
    <property type="evidence" value="ECO:0007669"/>
    <property type="project" value="TreeGrafter"/>
</dbReference>
<dbReference type="GO" id="GO:0019843">
    <property type="term" value="F:rRNA binding"/>
    <property type="evidence" value="ECO:0007669"/>
    <property type="project" value="UniProtKB-UniRule"/>
</dbReference>
<proteinExistence type="inferred from homology"/>
<dbReference type="Gene3D" id="4.10.910.10">
    <property type="entry name" value="30s ribosomal protein s13, domain 2"/>
    <property type="match status" value="1"/>
</dbReference>
<evidence type="ECO:0000256" key="5">
    <source>
        <dbReference type="ARBA" id="ARBA00023274"/>
    </source>
</evidence>
<comment type="caution">
    <text evidence="8">The sequence shown here is derived from an EMBL/GenBank/DDBJ whole genome shotgun (WGS) entry which is preliminary data.</text>
</comment>
<dbReference type="GO" id="GO:0000049">
    <property type="term" value="F:tRNA binding"/>
    <property type="evidence" value="ECO:0007669"/>
    <property type="project" value="UniProtKB-UniRule"/>
</dbReference>
<evidence type="ECO:0000313" key="9">
    <source>
        <dbReference type="Proteomes" id="UP000176185"/>
    </source>
</evidence>
<dbReference type="InterPro" id="IPR010979">
    <property type="entry name" value="Ribosomal_uS13-like_H2TH"/>
</dbReference>
<dbReference type="FunFam" id="1.10.8.50:FF:000001">
    <property type="entry name" value="30S ribosomal protein S13"/>
    <property type="match status" value="1"/>
</dbReference>
<comment type="similarity">
    <text evidence="1 7">Belongs to the universal ribosomal protein uS13 family.</text>
</comment>
<comment type="subunit">
    <text evidence="7">Part of the 30S ribosomal subunit. Forms a loose heterodimer with protein S19. Forms two bridges to the 50S subunit in the 70S ribosome.</text>
</comment>
<dbReference type="NCBIfam" id="TIGR03631">
    <property type="entry name" value="uS13_bact"/>
    <property type="match status" value="1"/>
</dbReference>
<keyword evidence="3 7" id="KW-0694">RNA-binding</keyword>
<evidence type="ECO:0000256" key="3">
    <source>
        <dbReference type="ARBA" id="ARBA00022884"/>
    </source>
</evidence>
<dbReference type="EMBL" id="MEWX01000030">
    <property type="protein sequence ID" value="OGC80059.1"/>
    <property type="molecule type" value="Genomic_DNA"/>
</dbReference>
<dbReference type="STRING" id="1797243.A2943_01610"/>
<dbReference type="InterPro" id="IPR001892">
    <property type="entry name" value="Ribosomal_uS13"/>
</dbReference>
<gene>
    <name evidence="7" type="primary">rpsM</name>
    <name evidence="8" type="ORF">A2943_01610</name>
</gene>
<dbReference type="GO" id="GO:0003735">
    <property type="term" value="F:structural constituent of ribosome"/>
    <property type="evidence" value="ECO:0007669"/>
    <property type="project" value="InterPro"/>
</dbReference>
<dbReference type="InterPro" id="IPR027437">
    <property type="entry name" value="Rbsml_uS13_C"/>
</dbReference>
<evidence type="ECO:0000256" key="2">
    <source>
        <dbReference type="ARBA" id="ARBA00022730"/>
    </source>
</evidence>
<dbReference type="AlphaFoldDB" id="A0A1F4XEF9"/>
<keyword evidence="7" id="KW-0820">tRNA-binding</keyword>
<evidence type="ECO:0000256" key="7">
    <source>
        <dbReference type="HAMAP-Rule" id="MF_01315"/>
    </source>
</evidence>
<accession>A0A1F4XEF9</accession>
<keyword evidence="2 7" id="KW-0699">rRNA-binding</keyword>
<dbReference type="GO" id="GO:0006412">
    <property type="term" value="P:translation"/>
    <property type="evidence" value="ECO:0007669"/>
    <property type="project" value="UniProtKB-UniRule"/>
</dbReference>
<sequence>MFCVATHAINSAKGNFLLMRISGITIPNNKRLAWGLTELYGIGLSRAALVCKGAKIDPMRKVSELSPEEENAIRKIVEGFKLEGDLKREVAGNIKRLKDIGAYRGLRHQKRLPVRGQRTKTNSRTVRGNVRKTMGSGRRAVEKT</sequence>
<dbReference type="SUPFAM" id="SSF46946">
    <property type="entry name" value="S13-like H2TH domain"/>
    <property type="match status" value="1"/>
</dbReference>
<organism evidence="8 9">
    <name type="scientific">Candidatus Adlerbacteria bacterium RIFCSPLOWO2_01_FULL_51_16</name>
    <dbReference type="NCBI Taxonomy" id="1797243"/>
    <lineage>
        <taxon>Bacteria</taxon>
        <taxon>Candidatus Adleribacteriota</taxon>
    </lineage>
</organism>
<evidence type="ECO:0000256" key="4">
    <source>
        <dbReference type="ARBA" id="ARBA00022980"/>
    </source>
</evidence>
<dbReference type="GO" id="GO:0005829">
    <property type="term" value="C:cytosol"/>
    <property type="evidence" value="ECO:0007669"/>
    <property type="project" value="TreeGrafter"/>
</dbReference>